<comment type="caution">
    <text evidence="2">The sequence shown here is derived from an EMBL/GenBank/DDBJ whole genome shotgun (WGS) entry which is preliminary data.</text>
</comment>
<evidence type="ECO:0000313" key="2">
    <source>
        <dbReference type="EMBL" id="TYP87196.1"/>
    </source>
</evidence>
<name>A0A5S5CWI1_9ACTN</name>
<keyword evidence="3" id="KW-1185">Reference proteome</keyword>
<dbReference type="AlphaFoldDB" id="A0A5S5CWI1"/>
<dbReference type="Proteomes" id="UP000322499">
    <property type="component" value="Unassembled WGS sequence"/>
</dbReference>
<gene>
    <name evidence="2" type="ORF">BD833_107136</name>
</gene>
<organism evidence="2 3">
    <name type="scientific">Blastococcus xanthinilyticus</name>
    <dbReference type="NCBI Taxonomy" id="1564164"/>
    <lineage>
        <taxon>Bacteria</taxon>
        <taxon>Bacillati</taxon>
        <taxon>Actinomycetota</taxon>
        <taxon>Actinomycetes</taxon>
        <taxon>Geodermatophilales</taxon>
        <taxon>Geodermatophilaceae</taxon>
        <taxon>Blastococcus</taxon>
    </lineage>
</organism>
<feature type="region of interest" description="Disordered" evidence="1">
    <location>
        <begin position="38"/>
        <end position="91"/>
    </location>
</feature>
<proteinExistence type="predicted"/>
<dbReference type="EMBL" id="VNHW01000007">
    <property type="protein sequence ID" value="TYP87196.1"/>
    <property type="molecule type" value="Genomic_DNA"/>
</dbReference>
<evidence type="ECO:0000313" key="3">
    <source>
        <dbReference type="Proteomes" id="UP000322499"/>
    </source>
</evidence>
<feature type="compositionally biased region" description="Basic residues" evidence="1">
    <location>
        <begin position="82"/>
        <end position="91"/>
    </location>
</feature>
<feature type="compositionally biased region" description="Low complexity" evidence="1">
    <location>
        <begin position="68"/>
        <end position="78"/>
    </location>
</feature>
<sequence length="111" mass="11338">MSWVLILLTVWVLVAVVAAVVIGRSVCFAEAEAEAARAGHGAPDAREQRDGAAGFAPPVATGHRGGVPPSAARPAAGDAARHARPARRRPTFRGCIAATGRAAMHRGRGAV</sequence>
<reference evidence="2 3" key="1">
    <citation type="submission" date="2019-07" db="EMBL/GenBank/DDBJ databases">
        <title>Genomic Encyclopedia of Archaeal and Bacterial Type Strains, Phase II (KMG-II): from individual species to whole genera.</title>
        <authorList>
            <person name="Goeker M."/>
        </authorList>
    </citation>
    <scope>NUCLEOTIDE SEQUENCE [LARGE SCALE GENOMIC DNA]</scope>
    <source>
        <strain evidence="2 3">DSM 46842</strain>
    </source>
</reference>
<dbReference type="RefSeq" id="WP_166533460.1">
    <property type="nucleotide sequence ID" value="NZ_VNHW01000007.1"/>
</dbReference>
<accession>A0A5S5CWI1</accession>
<protein>
    <submittedName>
        <fullName evidence="2">Uncharacterized protein</fullName>
    </submittedName>
</protein>
<evidence type="ECO:0000256" key="1">
    <source>
        <dbReference type="SAM" id="MobiDB-lite"/>
    </source>
</evidence>